<dbReference type="PANTHER" id="PTHR41786:SF1">
    <property type="entry name" value="6-HYDROXYMETHYLPTERIN DIPHOSPHOKINASE MPTE-LIKE DOMAIN-CONTAINING PROTEIN"/>
    <property type="match status" value="1"/>
</dbReference>
<evidence type="ECO:0000313" key="4">
    <source>
        <dbReference type="Proteomes" id="UP000631300"/>
    </source>
</evidence>
<reference evidence="3" key="2">
    <citation type="submission" date="2020-09" db="EMBL/GenBank/DDBJ databases">
        <authorList>
            <person name="Sun Q."/>
            <person name="Kim S."/>
        </authorList>
    </citation>
    <scope>NUCLEOTIDE SEQUENCE</scope>
    <source>
        <strain evidence="3">KCTC 22164</strain>
    </source>
</reference>
<evidence type="ECO:0000313" key="3">
    <source>
        <dbReference type="EMBL" id="GGW73480.1"/>
    </source>
</evidence>
<organism evidence="3 4">
    <name type="scientific">Alteromonas halophila</name>
    <dbReference type="NCBI Taxonomy" id="516698"/>
    <lineage>
        <taxon>Bacteria</taxon>
        <taxon>Pseudomonadati</taxon>
        <taxon>Pseudomonadota</taxon>
        <taxon>Gammaproteobacteria</taxon>
        <taxon>Alteromonadales</taxon>
        <taxon>Alteromonadaceae</taxon>
        <taxon>Alteromonas/Salinimonas group</taxon>
        <taxon>Alteromonas</taxon>
    </lineage>
</organism>
<dbReference type="AlphaFoldDB" id="A0A918MUJ1"/>
<dbReference type="EMBL" id="BMXP01000001">
    <property type="protein sequence ID" value="GGW73480.1"/>
    <property type="molecule type" value="Genomic_DNA"/>
</dbReference>
<evidence type="ECO:0000259" key="2">
    <source>
        <dbReference type="Pfam" id="PF20157"/>
    </source>
</evidence>
<dbReference type="InterPro" id="IPR002826">
    <property type="entry name" value="MptE-like"/>
</dbReference>
<dbReference type="RefSeq" id="WP_189403173.1">
    <property type="nucleotide sequence ID" value="NZ_BMXP01000001.1"/>
</dbReference>
<feature type="domain" description="Glycosyltransferase Maf N-terminal" evidence="2">
    <location>
        <begin position="288"/>
        <end position="515"/>
    </location>
</feature>
<accession>A0A918MUJ1</accession>
<dbReference type="PANTHER" id="PTHR41786">
    <property type="entry name" value="MOTILITY ACCESSORY FACTOR MAF"/>
    <property type="match status" value="1"/>
</dbReference>
<reference evidence="3" key="1">
    <citation type="journal article" date="2014" name="Int. J. Syst. Evol. Microbiol.">
        <title>Complete genome sequence of Corynebacterium casei LMG S-19264T (=DSM 44701T), isolated from a smear-ripened cheese.</title>
        <authorList>
            <consortium name="US DOE Joint Genome Institute (JGI-PGF)"/>
            <person name="Walter F."/>
            <person name="Albersmeier A."/>
            <person name="Kalinowski J."/>
            <person name="Ruckert C."/>
        </authorList>
    </citation>
    <scope>NUCLEOTIDE SEQUENCE</scope>
    <source>
        <strain evidence="3">KCTC 22164</strain>
    </source>
</reference>
<protein>
    <recommendedName>
        <fullName evidence="5">DUF115 domain-containing protein</fullName>
    </recommendedName>
</protein>
<gene>
    <name evidence="3" type="ORF">GCM10007391_01430</name>
</gene>
<feature type="domain" description="6-hydroxymethylpterin diphosphokinase MptE-like" evidence="1">
    <location>
        <begin position="542"/>
        <end position="708"/>
    </location>
</feature>
<comment type="caution">
    <text evidence="3">The sequence shown here is derived from an EMBL/GenBank/DDBJ whole genome shotgun (WGS) entry which is preliminary data.</text>
</comment>
<evidence type="ECO:0008006" key="5">
    <source>
        <dbReference type="Google" id="ProtNLM"/>
    </source>
</evidence>
<feature type="domain" description="Glycosyltransferase Maf N-terminal" evidence="2">
    <location>
        <begin position="32"/>
        <end position="245"/>
    </location>
</feature>
<evidence type="ECO:0000259" key="1">
    <source>
        <dbReference type="Pfam" id="PF01973"/>
    </source>
</evidence>
<dbReference type="Pfam" id="PF01973">
    <property type="entry name" value="MptE-like"/>
    <property type="match status" value="1"/>
</dbReference>
<keyword evidence="4" id="KW-1185">Reference proteome</keyword>
<name>A0A918MUJ1_9ALTE</name>
<dbReference type="Pfam" id="PF20157">
    <property type="entry name" value="Maf_flag10_N"/>
    <property type="match status" value="2"/>
</dbReference>
<sequence>MLQNIKLHLHYDADTQQAFEQQAAEGMTRLKQENLTFFQNVMPNVVDQLRQRTNVKYSVMCNHDGALNIVDYEAGNVVYGKQPGQEIDTQLSQFLQTPHYVAFDGSQSAQHPEHGLLEGLDSPLADVLRKAKPFSSASAVVAMLGVGLGYQVKSLIMRADIAHLIIYEPNLDFFSCSMLATNWRDIFSLARQKNTAIYLQLGKDGRDLFSDISELANNVEMVGFYLYRHYHHPVFDQITDALAKQTWTSFNNWIPDLDFDSKVDEYVPTWMPPVQRSDWKTQYLDQVRFDKNMAAFRQFFPDIYTSFKDYTPLNWQPLANKAGEVNVFHRKSLAHLYSQTPVLDGEDIFSNYAAHPNRNSLIIQRTTGKLRRYLHYQFVQEAVAVLKNLEESKGRLPDNIETLILFGMGAGYQLTPLMASRNIDALFICEPNRDFFYASLYAIDWSSVLTSLDEREGRAYINIGDDGTHLADDLLKVFDAMGVHLLANAYFYRGHYNERLNPALKQLHEHLRLIISMQFYYDHSKYAINHSRKAVENQVPFLLAHPHTQLTEEHKDVPVFIVGNGPSLDGLFPVLKENADRAIIISCGTALQSLYRQGITPDFHAEVEMNRSTCDWVGRVGDPSYLKKIRLLSWSAVHPDLSDMFHSSYLVFKNGEAPTQAIGSMYGRLPLSSLLYAYPTVSNLAASFASQFGFAQYYLFGTDLGFVDDQYHHSKSSGYYLEQGKQLVDYTKMNYTRLQVEGNLRPVVFTKQEFKISCRILGKVFTRVSGDVYNLNDGAKIEGTQSLHPDNVLILSTPGQKTSTLDHVLDACFTTFVPEDFNQRFESFYPHQKTLDDFQALIALASDNPDAVDSPETLIEAHRAMLREARQDQPTMFWLLMKGTLELMNSIINKIQVVENKAQRTQSMQRLLDAWQSFLEQAYAGVKYDTDALDYISSHVEQRKAVRYRQLIDQQTVDAIKVVPATATRYLQKIVPNDLSEQLEQPKPVRDDLKFVFINTKSDVLESDVSCFIATDKPSLHTVTNKVAVPVVYCPCDYRQRHISVACNPVNMLQCALETAINGYTGVIILPKLTLDPAHQQVEEHYDLSLADDFYVYDGITYLMLSQEKISDAMLVNKMGDRLRYVPRLRIIDFVCDEQDIVEQQTNKTHLFEVTSGDNNV</sequence>
<dbReference type="InterPro" id="IPR045376">
    <property type="entry name" value="Maf_N"/>
</dbReference>
<proteinExistence type="predicted"/>
<dbReference type="Proteomes" id="UP000631300">
    <property type="component" value="Unassembled WGS sequence"/>
</dbReference>